<dbReference type="InterPro" id="IPR000160">
    <property type="entry name" value="GGDEF_dom"/>
</dbReference>
<dbReference type="PROSITE" id="PS50887">
    <property type="entry name" value="GGDEF"/>
    <property type="match status" value="1"/>
</dbReference>
<dbReference type="InterPro" id="IPR043128">
    <property type="entry name" value="Rev_trsase/Diguanyl_cyclase"/>
</dbReference>
<dbReference type="InterPro" id="IPR052155">
    <property type="entry name" value="Biofilm_reg_signaling"/>
</dbReference>
<gene>
    <name evidence="3" type="ORF">GCM10011578_099080</name>
</gene>
<dbReference type="PANTHER" id="PTHR44757">
    <property type="entry name" value="DIGUANYLATE CYCLASE DGCP"/>
    <property type="match status" value="1"/>
</dbReference>
<dbReference type="CDD" id="cd01949">
    <property type="entry name" value="GGDEF"/>
    <property type="match status" value="1"/>
</dbReference>
<keyword evidence="4" id="KW-1185">Reference proteome</keyword>
<accession>A0A917XQF2</accession>
<feature type="domain" description="GGDEF" evidence="2">
    <location>
        <begin position="54"/>
        <end position="189"/>
    </location>
</feature>
<evidence type="ECO:0000256" key="1">
    <source>
        <dbReference type="SAM" id="MobiDB-lite"/>
    </source>
</evidence>
<name>A0A917XQF2_9ACTN</name>
<dbReference type="Proteomes" id="UP000653411">
    <property type="component" value="Unassembled WGS sequence"/>
</dbReference>
<dbReference type="Pfam" id="PF00990">
    <property type="entry name" value="GGDEF"/>
    <property type="match status" value="1"/>
</dbReference>
<dbReference type="PANTHER" id="PTHR44757:SF2">
    <property type="entry name" value="BIOFILM ARCHITECTURE MAINTENANCE PROTEIN MBAA"/>
    <property type="match status" value="1"/>
</dbReference>
<dbReference type="NCBIfam" id="TIGR00254">
    <property type="entry name" value="GGDEF"/>
    <property type="match status" value="1"/>
</dbReference>
<evidence type="ECO:0000313" key="3">
    <source>
        <dbReference type="EMBL" id="GGN46295.1"/>
    </source>
</evidence>
<dbReference type="SUPFAM" id="SSF55073">
    <property type="entry name" value="Nucleotide cyclase"/>
    <property type="match status" value="1"/>
</dbReference>
<dbReference type="Gene3D" id="3.30.70.270">
    <property type="match status" value="1"/>
</dbReference>
<protein>
    <submittedName>
        <fullName evidence="3">GGDEF domain-containing protein</fullName>
    </submittedName>
</protein>
<sequence length="214" mass="23015">MNEILIAASLPALGWSIHASLLCRKLRAERRDPLSGLWTRRPWMDRTDRLIRQGRITHVLLLDLGFKPVNDGFGHPAGDAVLTAEGARLYDYIAQNGGPHSVCARLGGDEFVAAISVEDLPGFVDGLAHELAQPVPWPGGPLTVTASIGSTPIADVEQPSASTLLAAADAAMYAIKKSRGRHGRRAHRRTADRTASTQRVTCAAGEAEASAWRR</sequence>
<organism evidence="3 4">
    <name type="scientific">Streptomyces fuscichromogenes</name>
    <dbReference type="NCBI Taxonomy" id="1324013"/>
    <lineage>
        <taxon>Bacteria</taxon>
        <taxon>Bacillati</taxon>
        <taxon>Actinomycetota</taxon>
        <taxon>Actinomycetes</taxon>
        <taxon>Kitasatosporales</taxon>
        <taxon>Streptomycetaceae</taxon>
        <taxon>Streptomyces</taxon>
    </lineage>
</organism>
<feature type="region of interest" description="Disordered" evidence="1">
    <location>
        <begin position="178"/>
        <end position="214"/>
    </location>
</feature>
<evidence type="ECO:0000313" key="4">
    <source>
        <dbReference type="Proteomes" id="UP000653411"/>
    </source>
</evidence>
<comment type="caution">
    <text evidence="3">The sequence shown here is derived from an EMBL/GenBank/DDBJ whole genome shotgun (WGS) entry which is preliminary data.</text>
</comment>
<proteinExistence type="predicted"/>
<reference evidence="3" key="1">
    <citation type="journal article" date="2014" name="Int. J. Syst. Evol. Microbiol.">
        <title>Complete genome sequence of Corynebacterium casei LMG S-19264T (=DSM 44701T), isolated from a smear-ripened cheese.</title>
        <authorList>
            <consortium name="US DOE Joint Genome Institute (JGI-PGF)"/>
            <person name="Walter F."/>
            <person name="Albersmeier A."/>
            <person name="Kalinowski J."/>
            <person name="Ruckert C."/>
        </authorList>
    </citation>
    <scope>NUCLEOTIDE SEQUENCE</scope>
    <source>
        <strain evidence="3">CGMCC 4.7110</strain>
    </source>
</reference>
<evidence type="ECO:0000259" key="2">
    <source>
        <dbReference type="PROSITE" id="PS50887"/>
    </source>
</evidence>
<dbReference type="InterPro" id="IPR029787">
    <property type="entry name" value="Nucleotide_cyclase"/>
</dbReference>
<dbReference type="SMART" id="SM00267">
    <property type="entry name" value="GGDEF"/>
    <property type="match status" value="1"/>
</dbReference>
<dbReference type="RefSeq" id="WP_189269583.1">
    <property type="nucleotide sequence ID" value="NZ_BMML01000053.1"/>
</dbReference>
<reference evidence="3" key="2">
    <citation type="submission" date="2020-09" db="EMBL/GenBank/DDBJ databases">
        <authorList>
            <person name="Sun Q."/>
            <person name="Zhou Y."/>
        </authorList>
    </citation>
    <scope>NUCLEOTIDE SEQUENCE</scope>
    <source>
        <strain evidence="3">CGMCC 4.7110</strain>
    </source>
</reference>
<feature type="compositionally biased region" description="Basic residues" evidence="1">
    <location>
        <begin position="178"/>
        <end position="190"/>
    </location>
</feature>
<dbReference type="EMBL" id="BMML01000053">
    <property type="protein sequence ID" value="GGN46295.1"/>
    <property type="molecule type" value="Genomic_DNA"/>
</dbReference>
<dbReference type="AlphaFoldDB" id="A0A917XQF2"/>